<dbReference type="GO" id="GO:0005886">
    <property type="term" value="C:plasma membrane"/>
    <property type="evidence" value="ECO:0007669"/>
    <property type="project" value="UniProtKB-SubCell"/>
</dbReference>
<dbReference type="PANTHER" id="PTHR30151:SF0">
    <property type="entry name" value="ABC TRANSPORTER PERMEASE PROTEIN MJ0413-RELATED"/>
    <property type="match status" value="1"/>
</dbReference>
<dbReference type="AlphaFoldDB" id="A0A212KEY9"/>
<evidence type="ECO:0000256" key="4">
    <source>
        <dbReference type="ARBA" id="ARBA00022692"/>
    </source>
</evidence>
<evidence type="ECO:0000256" key="6">
    <source>
        <dbReference type="ARBA" id="ARBA00023136"/>
    </source>
</evidence>
<evidence type="ECO:0000259" key="8">
    <source>
        <dbReference type="PROSITE" id="PS50928"/>
    </source>
</evidence>
<evidence type="ECO:0000256" key="7">
    <source>
        <dbReference type="RuleBase" id="RU363032"/>
    </source>
</evidence>
<reference evidence="9" key="1">
    <citation type="submission" date="2016-04" db="EMBL/GenBank/DDBJ databases">
        <authorList>
            <person name="Evans L.H."/>
            <person name="Alamgir A."/>
            <person name="Owens N."/>
            <person name="Weber N.D."/>
            <person name="Virtaneva K."/>
            <person name="Barbian K."/>
            <person name="Babar A."/>
            <person name="Rosenke K."/>
        </authorList>
    </citation>
    <scope>NUCLEOTIDE SEQUENCE</scope>
    <source>
        <strain evidence="9">86</strain>
    </source>
</reference>
<protein>
    <recommendedName>
        <fullName evidence="8">ABC transmembrane type-1 domain-containing protein</fullName>
    </recommendedName>
</protein>
<dbReference type="InterPro" id="IPR035906">
    <property type="entry name" value="MetI-like_sf"/>
</dbReference>
<evidence type="ECO:0000256" key="1">
    <source>
        <dbReference type="ARBA" id="ARBA00004651"/>
    </source>
</evidence>
<feature type="transmembrane region" description="Helical" evidence="7">
    <location>
        <begin position="221"/>
        <end position="244"/>
    </location>
</feature>
<comment type="subcellular location">
    <subcellularLocation>
        <location evidence="1 7">Cell membrane</location>
        <topology evidence="1 7">Multi-pass membrane protein</topology>
    </subcellularLocation>
</comment>
<keyword evidence="6 7" id="KW-0472">Membrane</keyword>
<evidence type="ECO:0000256" key="2">
    <source>
        <dbReference type="ARBA" id="ARBA00022448"/>
    </source>
</evidence>
<feature type="transmembrane region" description="Helical" evidence="7">
    <location>
        <begin position="106"/>
        <end position="131"/>
    </location>
</feature>
<comment type="similarity">
    <text evidence="7">Belongs to the binding-protein-dependent transport system permease family.</text>
</comment>
<dbReference type="CDD" id="cd06261">
    <property type="entry name" value="TM_PBP2"/>
    <property type="match status" value="1"/>
</dbReference>
<proteinExistence type="inferred from homology"/>
<organism evidence="9">
    <name type="scientific">uncultured Eubacteriales bacterium</name>
    <dbReference type="NCBI Taxonomy" id="172733"/>
    <lineage>
        <taxon>Bacteria</taxon>
        <taxon>Bacillati</taxon>
        <taxon>Bacillota</taxon>
        <taxon>Clostridia</taxon>
        <taxon>Eubacteriales</taxon>
        <taxon>environmental samples</taxon>
    </lineage>
</organism>
<feature type="transmembrane region" description="Helical" evidence="7">
    <location>
        <begin position="66"/>
        <end position="94"/>
    </location>
</feature>
<name>A0A212KEY9_9FIRM</name>
<sequence length="252" mass="26981">MGNSNRNKILKVVAPLAFWLGVWQLAALFVGKELLLPGPVAVGEQLLHMAGTSAFWQSAALSLGRVLAGFLAGAGTGAVLAVLTAAFSWADLLFSPAVRVVRAIPVVSFILLIMLWLSTGMVPGVCAGLMVMPVVWGNVRKGIGETDPLLLESAKAYRFTPLKTARLVYLPSVLPYFASSCVTGLGLAWKAGVAAEVISQPKRAIGLEMHNSKLYLETPSLFAWTVVVIALSFVLENLLSAFFLRMERGRRG</sequence>
<dbReference type="Pfam" id="PF00528">
    <property type="entry name" value="BPD_transp_1"/>
    <property type="match status" value="1"/>
</dbReference>
<keyword evidence="5 7" id="KW-1133">Transmembrane helix</keyword>
<dbReference type="PANTHER" id="PTHR30151">
    <property type="entry name" value="ALKANE SULFONATE ABC TRANSPORTER-RELATED, MEMBRANE SUBUNIT"/>
    <property type="match status" value="1"/>
</dbReference>
<evidence type="ECO:0000256" key="5">
    <source>
        <dbReference type="ARBA" id="ARBA00022989"/>
    </source>
</evidence>
<keyword evidence="3" id="KW-1003">Cell membrane</keyword>
<dbReference type="GO" id="GO:0055085">
    <property type="term" value="P:transmembrane transport"/>
    <property type="evidence" value="ECO:0007669"/>
    <property type="project" value="InterPro"/>
</dbReference>
<dbReference type="PROSITE" id="PS50928">
    <property type="entry name" value="ABC_TM1"/>
    <property type="match status" value="1"/>
</dbReference>
<gene>
    <name evidence="9" type="ORF">KL86CLO1_12869</name>
</gene>
<dbReference type="SUPFAM" id="SSF161098">
    <property type="entry name" value="MetI-like"/>
    <property type="match status" value="1"/>
</dbReference>
<dbReference type="EMBL" id="FLUN01000001">
    <property type="protein sequence ID" value="SBW10201.1"/>
    <property type="molecule type" value="Genomic_DNA"/>
</dbReference>
<accession>A0A212KEY9</accession>
<evidence type="ECO:0000313" key="9">
    <source>
        <dbReference type="EMBL" id="SBW10201.1"/>
    </source>
</evidence>
<dbReference type="InterPro" id="IPR000515">
    <property type="entry name" value="MetI-like"/>
</dbReference>
<feature type="domain" description="ABC transmembrane type-1" evidence="8">
    <location>
        <begin position="55"/>
        <end position="239"/>
    </location>
</feature>
<keyword evidence="4 7" id="KW-0812">Transmembrane</keyword>
<keyword evidence="2 7" id="KW-0813">Transport</keyword>
<dbReference type="Gene3D" id="1.10.3720.10">
    <property type="entry name" value="MetI-like"/>
    <property type="match status" value="1"/>
</dbReference>
<evidence type="ECO:0000256" key="3">
    <source>
        <dbReference type="ARBA" id="ARBA00022475"/>
    </source>
</evidence>